<evidence type="ECO:0000256" key="5">
    <source>
        <dbReference type="ARBA" id="ARBA00023292"/>
    </source>
</evidence>
<dbReference type="PROSITE" id="PS00022">
    <property type="entry name" value="EGF_1"/>
    <property type="match status" value="1"/>
</dbReference>
<dbReference type="InterPro" id="IPR000742">
    <property type="entry name" value="EGF"/>
</dbReference>
<evidence type="ECO:0000259" key="13">
    <source>
        <dbReference type="PROSITE" id="PS51115"/>
    </source>
</evidence>
<keyword evidence="6" id="KW-0393">Immunoglobulin domain</keyword>
<organism evidence="14 15">
    <name type="scientific">Folsomia candida</name>
    <name type="common">Springtail</name>
    <dbReference type="NCBI Taxonomy" id="158441"/>
    <lineage>
        <taxon>Eukaryota</taxon>
        <taxon>Metazoa</taxon>
        <taxon>Ecdysozoa</taxon>
        <taxon>Arthropoda</taxon>
        <taxon>Hexapoda</taxon>
        <taxon>Collembola</taxon>
        <taxon>Entomobryomorpha</taxon>
        <taxon>Isotomoidea</taxon>
        <taxon>Isotomidae</taxon>
        <taxon>Proisotominae</taxon>
        <taxon>Folsomia</taxon>
    </lineage>
</organism>
<dbReference type="InterPro" id="IPR002049">
    <property type="entry name" value="LE_dom"/>
</dbReference>
<dbReference type="PANTHER" id="PTHR45080">
    <property type="entry name" value="CONTACTIN 5"/>
    <property type="match status" value="1"/>
</dbReference>
<feature type="domain" description="Ig-like" evidence="12">
    <location>
        <begin position="948"/>
        <end position="1033"/>
    </location>
</feature>
<sequence length="1278" mass="138548">MGRIRLRLSLVTPSIVLLVSTFSSVLGQWSNPNGLVRPIRNTAMNCGNCPPGYQRDQGAYGMCGPCVPENKSCTPGYVLVGNQCNQCPCPSTDRNFGTSCRVDVDGQITCQCPEGYAGRDCSQCAPGAVQSNQYPYNCIRVNQTSSVVSPGCPPGNYCPAQPVSQVVGTPLIPPPPQQTACPTNNCYPSQPCPVPSPPNPWPQPVVVPPQPCPVPIPGPGPILCPTQPVQCPPCPIPGNNPCIPTQPQQPCPVPCPVVPPQPCVPNGPCPAPPQPCLPNLPYPCPVPPQPPQPCIPNGNCPITPVIPQLPCPPCPTCPSTCPSPCPQIPNPGPCNQCPDPCQRCPDIPNCPMCPPCPNCPQIPPCNPCPNPCPPCYPGGGGCNVTCPDTCKACPQCPDCRLDVTCPGVGLNITLPCICDPRGTVSQYGETCFCKTNVGGQRCNTCKPGYFALAGNRTEGCIPCWGSGVSSYCSAAIFYRSWIEPSRTSDCSIELTDEASTIVYNSDSRGKFSWDGKEARLSLTVSTRLFWSLPGCFKGNRLTSYGGILRFSRMFTGSGAGLGPDNDVIIVGGNGARLYYSSFRNQTTGLWEKLEVLLDESTHMIFYKNGDSRVATRFDILEVLADVHLILIRATFTGTTLSTSIRDVALGTVSKWYTGLGFVLVIEQARCPTGYQGLSCEVWTKVITVTLDPFWVRDCEDTEIDFTCTFTTNSKRILMMRLGPESNAGYSSHVTSLSRTYTLNSTLGRIKCEILDQSDLVWATVYAATKIEPCVPAVVVPPKTITIVTDDFICVDEGEKVAMTANVFYYGSITVRPDWYKEGEIAPRYNGPEFVIHSARMTDNGTYIVAALQGDTMDVKHVSLIVRPKYPKNPSDDPKILMIEDGGGPSAYAFNKSTQSIFPIKSNTSYYNNANKTKPKWAQFQPPQTPIKPSILHSMQKDQAVDGYPSVIVEPTEIRAQVGETVTLQCNASGEEPMKFYWKSGSSDYIPVHVRVSRGALIFKAIKKEDEGSYYCVAWNHIGQVTARATILVTEKPVVVAPVAPPLTVFISKMQVEVAEGHHAYFNCSTNNPNVKPMWSKKNDELPKSSEVMKNGTLIIYRVRSSDAGVYVCKAMGPGGSMAEVEATLGFIPAMPSTIPSISFNPKSPVKRRSGEQVRIECTASGYPTPNITWFRSLEGSEKMLITSQGNLTALEIAHLTKADEGKYTCTASNVAGSKSESLSLIVDDVILCKLNEFRCKSGDQCVPKEDRCDNERDCKDGSDEHHCRKRSRRQASKS</sequence>
<comment type="caution">
    <text evidence="8">Lacks conserved residue(s) required for the propagation of feature annotation.</text>
</comment>
<reference evidence="14 15" key="1">
    <citation type="submission" date="2015-12" db="EMBL/GenBank/DDBJ databases">
        <title>The genome of Folsomia candida.</title>
        <authorList>
            <person name="Faddeeva A."/>
            <person name="Derks M.F."/>
            <person name="Anvar Y."/>
            <person name="Smit S."/>
            <person name="Van Straalen N."/>
            <person name="Roelofs D."/>
        </authorList>
    </citation>
    <scope>NUCLEOTIDE SEQUENCE [LARGE SCALE GENOMIC DNA]</scope>
    <source>
        <strain evidence="14 15">VU population</strain>
        <tissue evidence="14">Whole body</tissue>
    </source>
</reference>
<dbReference type="Pfam" id="PF00052">
    <property type="entry name" value="Laminin_B"/>
    <property type="match status" value="1"/>
</dbReference>
<feature type="signal peptide" evidence="10">
    <location>
        <begin position="1"/>
        <end position="27"/>
    </location>
</feature>
<dbReference type="Pfam" id="PF13927">
    <property type="entry name" value="Ig_3"/>
    <property type="match status" value="2"/>
</dbReference>
<dbReference type="GO" id="GO:0005886">
    <property type="term" value="C:plasma membrane"/>
    <property type="evidence" value="ECO:0007669"/>
    <property type="project" value="TreeGrafter"/>
</dbReference>
<dbReference type="Gene3D" id="4.10.400.10">
    <property type="entry name" value="Low-density Lipoprotein Receptor"/>
    <property type="match status" value="1"/>
</dbReference>
<evidence type="ECO:0000256" key="3">
    <source>
        <dbReference type="ARBA" id="ARBA00023157"/>
    </source>
</evidence>
<dbReference type="PANTHER" id="PTHR45080:SF8">
    <property type="entry name" value="IG-LIKE DOMAIN-CONTAINING PROTEIN"/>
    <property type="match status" value="1"/>
</dbReference>
<evidence type="ECO:0000256" key="8">
    <source>
        <dbReference type="PROSITE-ProRule" id="PRU00460"/>
    </source>
</evidence>
<dbReference type="Pfam" id="PF00057">
    <property type="entry name" value="Ldl_recept_a"/>
    <property type="match status" value="1"/>
</dbReference>
<dbReference type="Proteomes" id="UP000198287">
    <property type="component" value="Unassembled WGS sequence"/>
</dbReference>
<dbReference type="EMBL" id="LNIX01000007">
    <property type="protein sequence ID" value="OXA52032.1"/>
    <property type="molecule type" value="Genomic_DNA"/>
</dbReference>
<dbReference type="CDD" id="cd00055">
    <property type="entry name" value="EGF_Lam"/>
    <property type="match status" value="2"/>
</dbReference>
<dbReference type="OrthoDB" id="8545473at2759"/>
<feature type="domain" description="Ig-like" evidence="12">
    <location>
        <begin position="1139"/>
        <end position="1223"/>
    </location>
</feature>
<evidence type="ECO:0000259" key="11">
    <source>
        <dbReference type="PROSITE" id="PS50027"/>
    </source>
</evidence>
<feature type="compositionally biased region" description="Basic residues" evidence="9">
    <location>
        <begin position="1267"/>
        <end position="1278"/>
    </location>
</feature>
<dbReference type="GO" id="GO:0048513">
    <property type="term" value="P:animal organ development"/>
    <property type="evidence" value="ECO:0007669"/>
    <property type="project" value="UniProtKB-ARBA"/>
</dbReference>
<accession>A0A226E2S5</accession>
<dbReference type="Pfam" id="PF07679">
    <property type="entry name" value="I-set"/>
    <property type="match status" value="1"/>
</dbReference>
<dbReference type="CDD" id="cd00112">
    <property type="entry name" value="LDLa"/>
    <property type="match status" value="1"/>
</dbReference>
<evidence type="ECO:0000256" key="2">
    <source>
        <dbReference type="ARBA" id="ARBA00022737"/>
    </source>
</evidence>
<dbReference type="InterPro" id="IPR050958">
    <property type="entry name" value="Cell_Adh-Cytoskel_Orgn"/>
</dbReference>
<dbReference type="InterPro" id="IPR003599">
    <property type="entry name" value="Ig_sub"/>
</dbReference>
<dbReference type="SMART" id="SM00180">
    <property type="entry name" value="EGF_Lam"/>
    <property type="match status" value="2"/>
</dbReference>
<feature type="chain" id="PRO_5012398154" evidence="10">
    <location>
        <begin position="28"/>
        <end position="1278"/>
    </location>
</feature>
<dbReference type="InterPro" id="IPR007110">
    <property type="entry name" value="Ig-like_dom"/>
</dbReference>
<dbReference type="GO" id="GO:0008046">
    <property type="term" value="F:axon guidance receptor activity"/>
    <property type="evidence" value="ECO:0007669"/>
    <property type="project" value="TreeGrafter"/>
</dbReference>
<evidence type="ECO:0000256" key="7">
    <source>
        <dbReference type="PROSITE-ProRule" id="PRU00124"/>
    </source>
</evidence>
<comment type="caution">
    <text evidence="14">The sequence shown here is derived from an EMBL/GenBank/DDBJ whole genome shotgun (WGS) entry which is preliminary data.</text>
</comment>
<keyword evidence="5 8" id="KW-0424">Laminin EGF-like domain</keyword>
<dbReference type="InterPro" id="IPR036055">
    <property type="entry name" value="LDL_receptor-like_sf"/>
</dbReference>
<dbReference type="OMA" id="NGNTQCP"/>
<dbReference type="SUPFAM" id="SSF57424">
    <property type="entry name" value="LDL receptor-like module"/>
    <property type="match status" value="1"/>
</dbReference>
<feature type="domain" description="Laminin EGF-like" evidence="11">
    <location>
        <begin position="416"/>
        <end position="462"/>
    </location>
</feature>
<dbReference type="InterPro" id="IPR013783">
    <property type="entry name" value="Ig-like_fold"/>
</dbReference>
<dbReference type="GO" id="GO:0043025">
    <property type="term" value="C:neuronal cell body"/>
    <property type="evidence" value="ECO:0007669"/>
    <property type="project" value="TreeGrafter"/>
</dbReference>
<dbReference type="PROSITE" id="PS01248">
    <property type="entry name" value="EGF_LAM_1"/>
    <property type="match status" value="1"/>
</dbReference>
<evidence type="ECO:0000256" key="10">
    <source>
        <dbReference type="SAM" id="SignalP"/>
    </source>
</evidence>
<dbReference type="SMART" id="SM00409">
    <property type="entry name" value="IG"/>
    <property type="match status" value="4"/>
</dbReference>
<evidence type="ECO:0000259" key="12">
    <source>
        <dbReference type="PROSITE" id="PS50835"/>
    </source>
</evidence>
<feature type="compositionally biased region" description="Basic and acidic residues" evidence="9">
    <location>
        <begin position="1249"/>
        <end position="1266"/>
    </location>
</feature>
<proteinExistence type="predicted"/>
<evidence type="ECO:0000313" key="15">
    <source>
        <dbReference type="Proteomes" id="UP000198287"/>
    </source>
</evidence>
<feature type="disulfide bond" evidence="8">
    <location>
        <begin position="433"/>
        <end position="442"/>
    </location>
</feature>
<dbReference type="GO" id="GO:0007156">
    <property type="term" value="P:homophilic cell adhesion via plasma membrane adhesion molecules"/>
    <property type="evidence" value="ECO:0007669"/>
    <property type="project" value="TreeGrafter"/>
</dbReference>
<feature type="disulfide bond" evidence="7">
    <location>
        <begin position="1252"/>
        <end position="1267"/>
    </location>
</feature>
<feature type="domain" description="Ig-like" evidence="12">
    <location>
        <begin position="1044"/>
        <end position="1129"/>
    </location>
</feature>
<evidence type="ECO:0000256" key="6">
    <source>
        <dbReference type="ARBA" id="ARBA00023319"/>
    </source>
</evidence>
<feature type="domain" description="Laminin IV type A" evidence="13">
    <location>
        <begin position="487"/>
        <end position="667"/>
    </location>
</feature>
<dbReference type="SMART" id="SM00408">
    <property type="entry name" value="IGc2"/>
    <property type="match status" value="3"/>
</dbReference>
<dbReference type="PROSITE" id="PS50068">
    <property type="entry name" value="LDLRA_2"/>
    <property type="match status" value="1"/>
</dbReference>
<dbReference type="InterPro" id="IPR023415">
    <property type="entry name" value="LDLR_class-A_CS"/>
</dbReference>
<evidence type="ECO:0000256" key="4">
    <source>
        <dbReference type="ARBA" id="ARBA00023180"/>
    </source>
</evidence>
<dbReference type="PROSITE" id="PS50835">
    <property type="entry name" value="IG_LIKE"/>
    <property type="match status" value="3"/>
</dbReference>
<dbReference type="Pfam" id="PF00053">
    <property type="entry name" value="EGF_laminin"/>
    <property type="match status" value="2"/>
</dbReference>
<dbReference type="STRING" id="158441.A0A226E2S5"/>
<dbReference type="SUPFAM" id="SSF48726">
    <property type="entry name" value="Immunoglobulin"/>
    <property type="match status" value="4"/>
</dbReference>
<dbReference type="SMART" id="SM00281">
    <property type="entry name" value="LamB"/>
    <property type="match status" value="1"/>
</dbReference>
<dbReference type="PROSITE" id="PS50027">
    <property type="entry name" value="EGF_LAM_2"/>
    <property type="match status" value="1"/>
</dbReference>
<dbReference type="FunFam" id="2.60.40.10:FF:000107">
    <property type="entry name" value="Myosin, light chain kinase a"/>
    <property type="match status" value="1"/>
</dbReference>
<keyword evidence="3 8" id="KW-1015">Disulfide bond</keyword>
<dbReference type="AlphaFoldDB" id="A0A226E2S5"/>
<feature type="region of interest" description="Disordered" evidence="9">
    <location>
        <begin position="1249"/>
        <end position="1278"/>
    </location>
</feature>
<dbReference type="Gene3D" id="2.10.25.10">
    <property type="entry name" value="Laminin"/>
    <property type="match status" value="1"/>
</dbReference>
<dbReference type="GO" id="GO:0030424">
    <property type="term" value="C:axon"/>
    <property type="evidence" value="ECO:0007669"/>
    <property type="project" value="TreeGrafter"/>
</dbReference>
<keyword evidence="15" id="KW-1185">Reference proteome</keyword>
<dbReference type="Gene3D" id="2.60.40.10">
    <property type="entry name" value="Immunoglobulins"/>
    <property type="match status" value="3"/>
</dbReference>
<dbReference type="InterPro" id="IPR000034">
    <property type="entry name" value="Laminin_IV"/>
</dbReference>
<dbReference type="InterPro" id="IPR036179">
    <property type="entry name" value="Ig-like_dom_sf"/>
</dbReference>
<dbReference type="InterPro" id="IPR003598">
    <property type="entry name" value="Ig_sub2"/>
</dbReference>
<dbReference type="InterPro" id="IPR002172">
    <property type="entry name" value="LDrepeatLR_classA_rpt"/>
</dbReference>
<dbReference type="SMART" id="SM00192">
    <property type="entry name" value="LDLa"/>
    <property type="match status" value="1"/>
</dbReference>
<evidence type="ECO:0000313" key="14">
    <source>
        <dbReference type="EMBL" id="OXA52032.1"/>
    </source>
</evidence>
<evidence type="ECO:0000256" key="1">
    <source>
        <dbReference type="ARBA" id="ARBA00022729"/>
    </source>
</evidence>
<dbReference type="InterPro" id="IPR013098">
    <property type="entry name" value="Ig_I-set"/>
</dbReference>
<keyword evidence="4" id="KW-0325">Glycoprotein</keyword>
<keyword evidence="2" id="KW-0677">Repeat</keyword>
<evidence type="ECO:0000256" key="9">
    <source>
        <dbReference type="SAM" id="MobiDB-lite"/>
    </source>
</evidence>
<protein>
    <submittedName>
        <fullName evidence="14">Basement membrane proteoglycan</fullName>
    </submittedName>
</protein>
<keyword evidence="1 10" id="KW-0732">Signal</keyword>
<dbReference type="PROSITE" id="PS01209">
    <property type="entry name" value="LDLRA_1"/>
    <property type="match status" value="1"/>
</dbReference>
<gene>
    <name evidence="14" type="ORF">Fcan01_13543</name>
</gene>
<dbReference type="PROSITE" id="PS51115">
    <property type="entry name" value="LAMININ_IVA"/>
    <property type="match status" value="1"/>
</dbReference>
<dbReference type="GO" id="GO:0050808">
    <property type="term" value="P:synapse organization"/>
    <property type="evidence" value="ECO:0007669"/>
    <property type="project" value="TreeGrafter"/>
</dbReference>
<name>A0A226E2S5_FOLCA</name>